<dbReference type="Gene3D" id="3.30.1330.10">
    <property type="entry name" value="PurM-like, N-terminal domain"/>
    <property type="match status" value="1"/>
</dbReference>
<keyword evidence="6" id="KW-0963">Cytoplasm</keyword>
<evidence type="ECO:0000256" key="8">
    <source>
        <dbReference type="ARBA" id="ARBA00022741"/>
    </source>
</evidence>
<dbReference type="NCBIfam" id="TIGR00878">
    <property type="entry name" value="purM"/>
    <property type="match status" value="1"/>
</dbReference>
<dbReference type="InterPro" id="IPR016188">
    <property type="entry name" value="PurM-like_N"/>
</dbReference>
<dbReference type="GO" id="GO:0005524">
    <property type="term" value="F:ATP binding"/>
    <property type="evidence" value="ECO:0007669"/>
    <property type="project" value="UniProtKB-KW"/>
</dbReference>
<feature type="domain" description="PurM-like N-terminal" evidence="15">
    <location>
        <begin position="58"/>
        <end position="163"/>
    </location>
</feature>
<dbReference type="FunFam" id="3.90.650.10:FF:000011">
    <property type="entry name" value="Phosphoribosylformylglycinamidine cyclo-ligase"/>
    <property type="match status" value="1"/>
</dbReference>
<dbReference type="GO" id="GO:0046084">
    <property type="term" value="P:adenine biosynthetic process"/>
    <property type="evidence" value="ECO:0007669"/>
    <property type="project" value="TreeGrafter"/>
</dbReference>
<name>A0A3B0TJN7_9ZZZZ</name>
<evidence type="ECO:0000256" key="3">
    <source>
        <dbReference type="ARBA" id="ARBA00010280"/>
    </source>
</evidence>
<proteinExistence type="inferred from homology"/>
<evidence type="ECO:0000259" key="15">
    <source>
        <dbReference type="Pfam" id="PF00586"/>
    </source>
</evidence>
<dbReference type="GO" id="GO:0006189">
    <property type="term" value="P:'de novo' IMP biosynthetic process"/>
    <property type="evidence" value="ECO:0007669"/>
    <property type="project" value="UniProtKB-UniPathway"/>
</dbReference>
<comment type="pathway">
    <text evidence="2">Purine metabolism; IMP biosynthesis via de novo pathway; 5-amino-1-(5-phospho-D-ribosyl)imidazole from N(2)-formyl-N(1)-(5-phospho-D-ribosyl)glycinamide: step 2/2.</text>
</comment>
<evidence type="ECO:0000256" key="12">
    <source>
        <dbReference type="ARBA" id="ARBA00032931"/>
    </source>
</evidence>
<dbReference type="Pfam" id="PF00586">
    <property type="entry name" value="AIRS"/>
    <property type="match status" value="1"/>
</dbReference>
<reference evidence="17" key="1">
    <citation type="submission" date="2018-06" db="EMBL/GenBank/DDBJ databases">
        <authorList>
            <person name="Zhirakovskaya E."/>
        </authorList>
    </citation>
    <scope>NUCLEOTIDE SEQUENCE</scope>
</reference>
<evidence type="ECO:0000256" key="1">
    <source>
        <dbReference type="ARBA" id="ARBA00004496"/>
    </source>
</evidence>
<comment type="similarity">
    <text evidence="3">Belongs to the AIR synthase family.</text>
</comment>
<dbReference type="GO" id="GO:0005829">
    <property type="term" value="C:cytosol"/>
    <property type="evidence" value="ECO:0007669"/>
    <property type="project" value="TreeGrafter"/>
</dbReference>
<evidence type="ECO:0000256" key="5">
    <source>
        <dbReference type="ARBA" id="ARBA00020367"/>
    </source>
</evidence>
<feature type="domain" description="PurM-like C-terminal" evidence="16">
    <location>
        <begin position="176"/>
        <end position="332"/>
    </location>
</feature>
<dbReference type="HAMAP" id="MF_00741">
    <property type="entry name" value="AIRS"/>
    <property type="match status" value="1"/>
</dbReference>
<dbReference type="AlphaFoldDB" id="A0A3B0TJN7"/>
<dbReference type="InterPro" id="IPR010918">
    <property type="entry name" value="PurM-like_C_dom"/>
</dbReference>
<evidence type="ECO:0000256" key="14">
    <source>
        <dbReference type="ARBA" id="ARBA00049057"/>
    </source>
</evidence>
<keyword evidence="9" id="KW-0658">Purine biosynthesis</keyword>
<dbReference type="CDD" id="cd02196">
    <property type="entry name" value="PurM"/>
    <property type="match status" value="1"/>
</dbReference>
<dbReference type="InterPro" id="IPR036921">
    <property type="entry name" value="PurM-like_N_sf"/>
</dbReference>
<dbReference type="FunFam" id="3.30.1330.10:FF:000001">
    <property type="entry name" value="Phosphoribosylformylglycinamidine cyclo-ligase"/>
    <property type="match status" value="1"/>
</dbReference>
<dbReference type="InterPro" id="IPR004733">
    <property type="entry name" value="PurM_cligase"/>
</dbReference>
<dbReference type="Pfam" id="PF02769">
    <property type="entry name" value="AIRS_C"/>
    <property type="match status" value="1"/>
</dbReference>
<evidence type="ECO:0000256" key="6">
    <source>
        <dbReference type="ARBA" id="ARBA00022490"/>
    </source>
</evidence>
<dbReference type="EMBL" id="UOEN01000438">
    <property type="protein sequence ID" value="VAW18901.1"/>
    <property type="molecule type" value="Genomic_DNA"/>
</dbReference>
<evidence type="ECO:0000256" key="2">
    <source>
        <dbReference type="ARBA" id="ARBA00004686"/>
    </source>
</evidence>
<gene>
    <name evidence="17" type="ORF">MNBD_BACTEROID05-645</name>
</gene>
<dbReference type="SUPFAM" id="SSF55326">
    <property type="entry name" value="PurM N-terminal domain-like"/>
    <property type="match status" value="1"/>
</dbReference>
<keyword evidence="10" id="KW-0067">ATP-binding</keyword>
<dbReference type="SUPFAM" id="SSF56042">
    <property type="entry name" value="PurM C-terminal domain-like"/>
    <property type="match status" value="1"/>
</dbReference>
<evidence type="ECO:0000259" key="16">
    <source>
        <dbReference type="Pfam" id="PF02769"/>
    </source>
</evidence>
<evidence type="ECO:0000313" key="17">
    <source>
        <dbReference type="EMBL" id="VAW18901.1"/>
    </source>
</evidence>
<evidence type="ECO:0000256" key="7">
    <source>
        <dbReference type="ARBA" id="ARBA00022598"/>
    </source>
</evidence>
<evidence type="ECO:0000256" key="13">
    <source>
        <dbReference type="ARBA" id="ARBA00033093"/>
    </source>
</evidence>
<comment type="catalytic activity">
    <reaction evidence="14">
        <text>2-formamido-N(1)-(5-O-phospho-beta-D-ribosyl)acetamidine + ATP = 5-amino-1-(5-phospho-beta-D-ribosyl)imidazole + ADP + phosphate + H(+)</text>
        <dbReference type="Rhea" id="RHEA:23032"/>
        <dbReference type="ChEBI" id="CHEBI:15378"/>
        <dbReference type="ChEBI" id="CHEBI:30616"/>
        <dbReference type="ChEBI" id="CHEBI:43474"/>
        <dbReference type="ChEBI" id="CHEBI:137981"/>
        <dbReference type="ChEBI" id="CHEBI:147287"/>
        <dbReference type="ChEBI" id="CHEBI:456216"/>
        <dbReference type="EC" id="6.3.3.1"/>
    </reaction>
</comment>
<organism evidence="17">
    <name type="scientific">hydrothermal vent metagenome</name>
    <dbReference type="NCBI Taxonomy" id="652676"/>
    <lineage>
        <taxon>unclassified sequences</taxon>
        <taxon>metagenomes</taxon>
        <taxon>ecological metagenomes</taxon>
    </lineage>
</organism>
<dbReference type="Gene3D" id="3.90.650.10">
    <property type="entry name" value="PurM-like C-terminal domain"/>
    <property type="match status" value="1"/>
</dbReference>
<keyword evidence="7 17" id="KW-0436">Ligase</keyword>
<evidence type="ECO:0000256" key="10">
    <source>
        <dbReference type="ARBA" id="ARBA00022840"/>
    </source>
</evidence>
<dbReference type="UniPathway" id="UPA00074">
    <property type="reaction ID" value="UER00129"/>
</dbReference>
<dbReference type="InterPro" id="IPR036676">
    <property type="entry name" value="PurM-like_C_sf"/>
</dbReference>
<keyword evidence="8" id="KW-0547">Nucleotide-binding</keyword>
<dbReference type="PANTHER" id="PTHR10520">
    <property type="entry name" value="TRIFUNCTIONAL PURINE BIOSYNTHETIC PROTEIN ADENOSINE-3-RELATED"/>
    <property type="match status" value="1"/>
</dbReference>
<evidence type="ECO:0000256" key="4">
    <source>
        <dbReference type="ARBA" id="ARBA00013047"/>
    </source>
</evidence>
<dbReference type="GO" id="GO:0004637">
    <property type="term" value="F:phosphoribosylamine-glycine ligase activity"/>
    <property type="evidence" value="ECO:0007669"/>
    <property type="project" value="TreeGrafter"/>
</dbReference>
<evidence type="ECO:0000256" key="11">
    <source>
        <dbReference type="ARBA" id="ARBA00031908"/>
    </source>
</evidence>
<dbReference type="PANTHER" id="PTHR10520:SF12">
    <property type="entry name" value="TRIFUNCTIONAL PURINE BIOSYNTHETIC PROTEIN ADENOSINE-3"/>
    <property type="match status" value="1"/>
</dbReference>
<accession>A0A3B0TJN7</accession>
<sequence>MPKSITYKSAGVDIDKGNDFVRLIKKDVKGTFNKSVLQRSGSFGALFELAGRKYKEPVLVSSTDGVGTKLLMAQAVNKHNTVGIDLVAMNVNDILCVGAKPLFFLDYIACGKLNPKVLKSVVSGIAKGCKLSGCALIGGETAEMPGMYKPQEYDLAGFAVGIIDKKKIIDGSKIVEGDCVLGLSSSGFHSNGYSLVRKVFSLKEQKELSSVLLKPTKIYSQEIDLLLKKFSIKAIAHMTGGAFYEKLTKVLPKGKCFSITKGSWPIPKIFSILQKKGRIDESQMYKTFNMGIGLSVVLAKKDIDKVQAYLKSHKIKSYKIGTVIRHRSLKVQFCS</sequence>
<protein>
    <recommendedName>
        <fullName evidence="5">Phosphoribosylformylglycinamidine cyclo-ligase</fullName>
        <ecNumber evidence="4">6.3.3.1</ecNumber>
    </recommendedName>
    <alternativeName>
        <fullName evidence="12">AIR synthase</fullName>
    </alternativeName>
    <alternativeName>
        <fullName evidence="13">AIRS</fullName>
    </alternativeName>
    <alternativeName>
        <fullName evidence="11">Phosphoribosyl-aminoimidazole synthetase</fullName>
    </alternativeName>
</protein>
<dbReference type="GO" id="GO:0004641">
    <property type="term" value="F:phosphoribosylformylglycinamidine cyclo-ligase activity"/>
    <property type="evidence" value="ECO:0007669"/>
    <property type="project" value="UniProtKB-EC"/>
</dbReference>
<comment type="subcellular location">
    <subcellularLocation>
        <location evidence="1">Cytoplasm</location>
    </subcellularLocation>
</comment>
<evidence type="ECO:0000256" key="9">
    <source>
        <dbReference type="ARBA" id="ARBA00022755"/>
    </source>
</evidence>
<dbReference type="EC" id="6.3.3.1" evidence="4"/>